<protein>
    <submittedName>
        <fullName evidence="1">Uncharacterized protein</fullName>
    </submittedName>
</protein>
<evidence type="ECO:0000313" key="1">
    <source>
        <dbReference type="EMBL" id="ANJ27355.1"/>
    </source>
</evidence>
<reference evidence="2" key="2">
    <citation type="submission" date="2016-01" db="EMBL/GenBank/DDBJ databases">
        <title>Complete genome sequence of Agromyces aureus AR33T and comparison with related organisms.</title>
        <authorList>
            <person name="Corretto E."/>
            <person name="Antonielli L."/>
            <person name="Sessitsch A."/>
            <person name="Brader G."/>
        </authorList>
    </citation>
    <scope>NUCLEOTIDE SEQUENCE [LARGE SCALE GENOMIC DNA]</scope>
    <source>
        <strain evidence="2">AR33</strain>
    </source>
</reference>
<reference evidence="1 2" key="1">
    <citation type="journal article" date="2016" name="Int. J. Syst. Evol. Microbiol.">
        <title>Agromyces aureus sp. nov., isolated from the rhizosphere of Salix caprea L. grown in a heavy-metal-contaminated soil.</title>
        <authorList>
            <person name="Corretto E."/>
            <person name="Antonielli L."/>
            <person name="Sessitsch A."/>
            <person name="Compant S."/>
            <person name="Gorfer M."/>
            <person name="Kuffner M."/>
            <person name="Brader G."/>
        </authorList>
    </citation>
    <scope>NUCLEOTIDE SEQUENCE [LARGE SCALE GENOMIC DNA]</scope>
    <source>
        <strain evidence="1 2">AR33</strain>
    </source>
</reference>
<gene>
    <name evidence="1" type="ORF">ATC03_12130</name>
</gene>
<name>A0A191WGD2_9MICO</name>
<dbReference type="AlphaFoldDB" id="A0A191WGD2"/>
<keyword evidence="2" id="KW-1185">Reference proteome</keyword>
<dbReference type="Proteomes" id="UP000078437">
    <property type="component" value="Chromosome"/>
</dbReference>
<accession>A0A191WGD2</accession>
<dbReference type="EMBL" id="CP013979">
    <property type="protein sequence ID" value="ANJ27355.1"/>
    <property type="molecule type" value="Genomic_DNA"/>
</dbReference>
<evidence type="ECO:0000313" key="2">
    <source>
        <dbReference type="Proteomes" id="UP000078437"/>
    </source>
</evidence>
<proteinExistence type="predicted"/>
<sequence>MGSMKSPVRLTDLSELFGELDGHLPDGQVLGSNWSDWPEVMRLLALSGWTGTWLSDGAPLEVGDIDEPDRRDASFTVHPIPTVRVNFFLSDEVLFDIDRRELVDQVALDAICEVVARLGASLRKPVTISYEGNFDDVFLRYEPSVDEFTIRAMPMH</sequence>
<organism evidence="1 2">
    <name type="scientific">Agromyces aureus</name>
    <dbReference type="NCBI Taxonomy" id="453304"/>
    <lineage>
        <taxon>Bacteria</taxon>
        <taxon>Bacillati</taxon>
        <taxon>Actinomycetota</taxon>
        <taxon>Actinomycetes</taxon>
        <taxon>Micrococcales</taxon>
        <taxon>Microbacteriaceae</taxon>
        <taxon>Agromyces</taxon>
    </lineage>
</organism>
<dbReference type="KEGG" id="agy:ATC03_12130"/>